<dbReference type="EMBL" id="AK369336">
    <property type="protein sequence ID" value="BAK00538.1"/>
    <property type="molecule type" value="mRNA"/>
</dbReference>
<feature type="non-terminal residue" evidence="2">
    <location>
        <position position="1"/>
    </location>
</feature>
<evidence type="ECO:0000313" key="2">
    <source>
        <dbReference type="EMBL" id="BAK00538.1"/>
    </source>
</evidence>
<name>F2DZL6_HORVV</name>
<reference evidence="2" key="1">
    <citation type="journal article" date="2011" name="Plant Physiol.">
        <title>Comprehensive sequence analysis of 24,783 barley full-length cDNAs derived from 12 clone libraries.</title>
        <authorList>
            <person name="Matsumoto T."/>
            <person name="Tanaka T."/>
            <person name="Sakai H."/>
            <person name="Amano N."/>
            <person name="Kanamori H."/>
            <person name="Kurita K."/>
            <person name="Kikuta A."/>
            <person name="Kamiya K."/>
            <person name="Yamamoto M."/>
            <person name="Ikawa H."/>
            <person name="Fujii N."/>
            <person name="Hori K."/>
            <person name="Itoh T."/>
            <person name="Sato K."/>
        </authorList>
    </citation>
    <scope>NUCLEOTIDE SEQUENCE</scope>
    <source>
        <tissue evidence="2">Shoot and root</tissue>
    </source>
</reference>
<feature type="transmembrane region" description="Helical" evidence="1">
    <location>
        <begin position="352"/>
        <end position="373"/>
    </location>
</feature>
<feature type="transmembrane region" description="Helical" evidence="1">
    <location>
        <begin position="79"/>
        <end position="100"/>
    </location>
</feature>
<proteinExistence type="evidence at transcript level"/>
<evidence type="ECO:0000256" key="1">
    <source>
        <dbReference type="SAM" id="Phobius"/>
    </source>
</evidence>
<organism evidence="2">
    <name type="scientific">Hordeum vulgare subsp. vulgare</name>
    <name type="common">Domesticated barley</name>
    <dbReference type="NCBI Taxonomy" id="112509"/>
    <lineage>
        <taxon>Eukaryota</taxon>
        <taxon>Viridiplantae</taxon>
        <taxon>Streptophyta</taxon>
        <taxon>Embryophyta</taxon>
        <taxon>Tracheophyta</taxon>
        <taxon>Spermatophyta</taxon>
        <taxon>Magnoliopsida</taxon>
        <taxon>Liliopsida</taxon>
        <taxon>Poales</taxon>
        <taxon>Poaceae</taxon>
        <taxon>BOP clade</taxon>
        <taxon>Pooideae</taxon>
        <taxon>Triticodae</taxon>
        <taxon>Triticeae</taxon>
        <taxon>Hordeinae</taxon>
        <taxon>Hordeum</taxon>
    </lineage>
</organism>
<feature type="transmembrane region" description="Helical" evidence="1">
    <location>
        <begin position="259"/>
        <end position="277"/>
    </location>
</feature>
<feature type="transmembrane region" description="Helical" evidence="1">
    <location>
        <begin position="312"/>
        <end position="332"/>
    </location>
</feature>
<sequence>PQGARARATRTSRAPLCSSALHQEAAAPAEIAPLPSSLRQAAAHARLTAMRFTAGGSSTRSWQPRPTADTTDLGFWLRWRVAVCALWVLCCVAAAAYLVWRHEGPRAHRRPGGAAKHDAAATQGRRPDGLLYDDEAWRPCLRDIHPAWLLAYRLVSFFVLFSLLIVIVISDGGNIFYYYTQWTFILVTVYFGLATTLSIYGCSKFAACNAVAAMSDAEQGPYAIHGAAPKPVVDGEDDGTREVAGFWGYLLQIIYQTNAGAVMLTDCVFWFIIFPFLTVKDYSMNFLLIGMHSVNAVFLLGEASLNSLRFPWFRIAYFFLWTALYVVFQWIVHASTPTWWPYPFLDLSSNLAPLWYFAVAFMQLPCYLIFRLVMNLKHHLLTKHFPDSMVLGY</sequence>
<accession>F2DZL6</accession>
<dbReference type="EMBL" id="AK373198">
    <property type="protein sequence ID" value="BAK04395.1"/>
    <property type="molecule type" value="mRNA"/>
</dbReference>
<feature type="transmembrane region" description="Helical" evidence="1">
    <location>
        <begin position="175"/>
        <end position="194"/>
    </location>
</feature>
<dbReference type="PANTHER" id="PTHR12242:SF22">
    <property type="entry name" value="OS02G0130600 PROTEIN"/>
    <property type="match status" value="1"/>
</dbReference>
<dbReference type="PANTHER" id="PTHR12242">
    <property type="entry name" value="OS02G0130600 PROTEIN-RELATED"/>
    <property type="match status" value="1"/>
</dbReference>
<dbReference type="AlphaFoldDB" id="F2DZL6"/>
<protein>
    <submittedName>
        <fullName evidence="2">Predicted protein</fullName>
    </submittedName>
</protein>
<keyword evidence="1" id="KW-0812">Transmembrane</keyword>
<feature type="transmembrane region" description="Helical" evidence="1">
    <location>
        <begin position="147"/>
        <end position="169"/>
    </location>
</feature>
<keyword evidence="1" id="KW-1133">Transmembrane helix</keyword>
<keyword evidence="1" id="KW-0472">Membrane</keyword>
<feature type="transmembrane region" description="Helical" evidence="1">
    <location>
        <begin position="283"/>
        <end position="300"/>
    </location>
</feature>